<comment type="caution">
    <text evidence="10">The sequence shown here is derived from an EMBL/GenBank/DDBJ whole genome shotgun (WGS) entry which is preliminary data.</text>
</comment>
<evidence type="ECO:0000256" key="3">
    <source>
        <dbReference type="ARBA" id="ARBA00008442"/>
    </source>
</evidence>
<dbReference type="SMART" id="SM00976">
    <property type="entry name" value="Telo_bind"/>
    <property type="match status" value="1"/>
</dbReference>
<dbReference type="GO" id="GO:0016233">
    <property type="term" value="P:telomere capping"/>
    <property type="evidence" value="ECO:0007669"/>
    <property type="project" value="TreeGrafter"/>
</dbReference>
<evidence type="ECO:0000256" key="4">
    <source>
        <dbReference type="ARBA" id="ARBA00015253"/>
    </source>
</evidence>
<dbReference type="EMBL" id="JAGGNH010000009">
    <property type="protein sequence ID" value="KAJ0964316.1"/>
    <property type="molecule type" value="Genomic_DNA"/>
</dbReference>
<keyword evidence="6" id="KW-0779">Telomere</keyword>
<evidence type="ECO:0000259" key="9">
    <source>
        <dbReference type="SMART" id="SM00976"/>
    </source>
</evidence>
<dbReference type="InterPro" id="IPR032042">
    <property type="entry name" value="POT1PC"/>
</dbReference>
<keyword evidence="5" id="KW-0158">Chromosome</keyword>
<keyword evidence="8" id="KW-0539">Nucleus</keyword>
<accession>A0A9D5C0S4</accession>
<evidence type="ECO:0000256" key="7">
    <source>
        <dbReference type="ARBA" id="ARBA00023125"/>
    </source>
</evidence>
<organism evidence="10 11">
    <name type="scientific">Dioscorea zingiberensis</name>
    <dbReference type="NCBI Taxonomy" id="325984"/>
    <lineage>
        <taxon>Eukaryota</taxon>
        <taxon>Viridiplantae</taxon>
        <taxon>Streptophyta</taxon>
        <taxon>Embryophyta</taxon>
        <taxon>Tracheophyta</taxon>
        <taxon>Spermatophyta</taxon>
        <taxon>Magnoliopsida</taxon>
        <taxon>Liliopsida</taxon>
        <taxon>Dioscoreales</taxon>
        <taxon>Dioscoreaceae</taxon>
        <taxon>Dioscorea</taxon>
    </lineage>
</organism>
<dbReference type="PANTHER" id="PTHR14513">
    <property type="entry name" value="PROTECTION OF TELOMERES 1"/>
    <property type="match status" value="1"/>
</dbReference>
<dbReference type="CDD" id="cd04497">
    <property type="entry name" value="hPOT1_OB1_like"/>
    <property type="match status" value="1"/>
</dbReference>
<feature type="domain" description="Telomeric single stranded DNA binding POT1/Cdc13" evidence="9">
    <location>
        <begin position="28"/>
        <end position="161"/>
    </location>
</feature>
<keyword evidence="7" id="KW-0238">DNA-binding</keyword>
<dbReference type="PANTHER" id="PTHR14513:SF0">
    <property type="entry name" value="PROTECTION OF TELOMERES PROTEIN 1"/>
    <property type="match status" value="1"/>
</dbReference>
<dbReference type="Pfam" id="PF02765">
    <property type="entry name" value="POT1"/>
    <property type="match status" value="1"/>
</dbReference>
<name>A0A9D5C0S4_9LILI</name>
<dbReference type="GO" id="GO:0000783">
    <property type="term" value="C:nuclear telomere cap complex"/>
    <property type="evidence" value="ECO:0007669"/>
    <property type="project" value="TreeGrafter"/>
</dbReference>
<dbReference type="SUPFAM" id="SSF50249">
    <property type="entry name" value="Nucleic acid-binding proteins"/>
    <property type="match status" value="2"/>
</dbReference>
<dbReference type="InterPro" id="IPR057620">
    <property type="entry name" value="POT1A/B-like_OB"/>
</dbReference>
<dbReference type="Pfam" id="PF25507">
    <property type="entry name" value="OB_POT1A"/>
    <property type="match status" value="1"/>
</dbReference>
<dbReference type="Gene3D" id="2.40.50.140">
    <property type="entry name" value="Nucleic acid-binding proteins"/>
    <property type="match status" value="2"/>
</dbReference>
<dbReference type="GO" id="GO:0010521">
    <property type="term" value="F:telomerase inhibitor activity"/>
    <property type="evidence" value="ECO:0007669"/>
    <property type="project" value="TreeGrafter"/>
</dbReference>
<evidence type="ECO:0000313" key="10">
    <source>
        <dbReference type="EMBL" id="KAJ0964316.1"/>
    </source>
</evidence>
<proteinExistence type="inferred from homology"/>
<protein>
    <recommendedName>
        <fullName evidence="4">Protection of telomeres protein 1</fullName>
    </recommendedName>
</protein>
<dbReference type="GO" id="GO:0032210">
    <property type="term" value="P:regulation of telomere maintenance via telomerase"/>
    <property type="evidence" value="ECO:0007669"/>
    <property type="project" value="TreeGrafter"/>
</dbReference>
<reference evidence="10" key="2">
    <citation type="journal article" date="2022" name="Hortic Res">
        <title>The genome of Dioscorea zingiberensis sheds light on the biosynthesis, origin and evolution of the medicinally important diosgenin saponins.</title>
        <authorList>
            <person name="Li Y."/>
            <person name="Tan C."/>
            <person name="Li Z."/>
            <person name="Guo J."/>
            <person name="Li S."/>
            <person name="Chen X."/>
            <person name="Wang C."/>
            <person name="Dai X."/>
            <person name="Yang H."/>
            <person name="Song W."/>
            <person name="Hou L."/>
            <person name="Xu J."/>
            <person name="Tong Z."/>
            <person name="Xu A."/>
            <person name="Yuan X."/>
            <person name="Wang W."/>
            <person name="Yang Q."/>
            <person name="Chen L."/>
            <person name="Sun Z."/>
            <person name="Wang K."/>
            <person name="Pan B."/>
            <person name="Chen J."/>
            <person name="Bao Y."/>
            <person name="Liu F."/>
            <person name="Qi X."/>
            <person name="Gang D.R."/>
            <person name="Wen J."/>
            <person name="Li J."/>
        </authorList>
    </citation>
    <scope>NUCLEOTIDE SEQUENCE</scope>
    <source>
        <strain evidence="10">Dzin_1.0</strain>
    </source>
</reference>
<comment type="subcellular location">
    <subcellularLocation>
        <location evidence="2">Chromosome</location>
        <location evidence="2">Telomere</location>
    </subcellularLocation>
    <subcellularLocation>
        <location evidence="1">Nucleus</location>
    </subcellularLocation>
</comment>
<dbReference type="Pfam" id="PF16686">
    <property type="entry name" value="POT1PC"/>
    <property type="match status" value="1"/>
</dbReference>
<sequence length="481" mass="55058">MAERLLGFRCSENRRVESMSGPSAEYFYTPTADARKCIGFKVNLFGIITDFSVSVKSRGSDYFISLKVSDESSPGFFVNFFAEVPFKLPHIKEMGDIIIVHRVVMRVYNEKVYGCYDKRFSSFALFEGRSGEGFNAYQTSANYHPMDNQNDRLSHLRKRLLAHKFDTVMKSYPLRLKSIKTETVFDLVCKVLHVCETSVGQWMIYVWDGTDTPPVTFRKDLNTEGENPSPLHLDTVPLSREVLKTFPCIGTVLRIVVKKYFEEIPQMLEGGCWVKLCNLTCELPYGIWRGLLHVSSEVHFLSDEDEYVKRNIRDFEGRISCEARCHPLTYSPRVFCITGTTDTELPFATLISSLTHAKVEHRFRSIVRVVSAHPWKADQLRSTVDGHYRIKLTLEDPTARIRAVIIGADAEVFFGGYLETDVLLTKLRMILGIKDYVGETRAAYCVRDPPWLSVVLASYCLDKDNPLESRRYKIFATTLLD</sequence>
<gene>
    <name evidence="10" type="ORF">J5N97_029438</name>
</gene>
<dbReference type="InterPro" id="IPR012340">
    <property type="entry name" value="NA-bd_OB-fold"/>
</dbReference>
<evidence type="ECO:0000256" key="5">
    <source>
        <dbReference type="ARBA" id="ARBA00022454"/>
    </source>
</evidence>
<keyword evidence="11" id="KW-1185">Reference proteome</keyword>
<dbReference type="Proteomes" id="UP001085076">
    <property type="component" value="Miscellaneous, Linkage group lg09"/>
</dbReference>
<dbReference type="InterPro" id="IPR011564">
    <property type="entry name" value="Telomer_end-bd_POT1/Cdc13"/>
</dbReference>
<evidence type="ECO:0000256" key="2">
    <source>
        <dbReference type="ARBA" id="ARBA00004574"/>
    </source>
</evidence>
<evidence type="ECO:0000256" key="8">
    <source>
        <dbReference type="ARBA" id="ARBA00023242"/>
    </source>
</evidence>
<dbReference type="OrthoDB" id="2186770at2759"/>
<evidence type="ECO:0000256" key="6">
    <source>
        <dbReference type="ARBA" id="ARBA00022895"/>
    </source>
</evidence>
<reference evidence="10" key="1">
    <citation type="submission" date="2021-03" db="EMBL/GenBank/DDBJ databases">
        <authorList>
            <person name="Li Z."/>
            <person name="Yang C."/>
        </authorList>
    </citation>
    <scope>NUCLEOTIDE SEQUENCE</scope>
    <source>
        <strain evidence="10">Dzin_1.0</strain>
        <tissue evidence="10">Leaf</tissue>
    </source>
</reference>
<evidence type="ECO:0000256" key="1">
    <source>
        <dbReference type="ARBA" id="ARBA00004123"/>
    </source>
</evidence>
<comment type="similarity">
    <text evidence="3">Belongs to the telombin family.</text>
</comment>
<dbReference type="AlphaFoldDB" id="A0A9D5C0S4"/>
<evidence type="ECO:0000313" key="11">
    <source>
        <dbReference type="Proteomes" id="UP001085076"/>
    </source>
</evidence>
<dbReference type="GO" id="GO:0098505">
    <property type="term" value="F:G-rich strand telomeric DNA binding"/>
    <property type="evidence" value="ECO:0007669"/>
    <property type="project" value="TreeGrafter"/>
</dbReference>
<dbReference type="InterPro" id="IPR028389">
    <property type="entry name" value="POT1"/>
</dbReference>